<name>A0ABS6L848_9GAMM</name>
<feature type="transmembrane region" description="Helical" evidence="4">
    <location>
        <begin position="59"/>
        <end position="81"/>
    </location>
</feature>
<dbReference type="EMBL" id="JAFMOU010000072">
    <property type="protein sequence ID" value="MBU9837836.1"/>
    <property type="molecule type" value="Genomic_DNA"/>
</dbReference>
<feature type="transmembrane region" description="Helical" evidence="4">
    <location>
        <begin position="350"/>
        <end position="373"/>
    </location>
</feature>
<keyword evidence="1 4" id="KW-0812">Transmembrane</keyword>
<dbReference type="InterPro" id="IPR011701">
    <property type="entry name" value="MFS"/>
</dbReference>
<feature type="transmembrane region" description="Helical" evidence="4">
    <location>
        <begin position="20"/>
        <end position="47"/>
    </location>
</feature>
<dbReference type="Proteomes" id="UP000699865">
    <property type="component" value="Unassembled WGS sequence"/>
</dbReference>
<keyword evidence="2 4" id="KW-1133">Transmembrane helix</keyword>
<feature type="transmembrane region" description="Helical" evidence="4">
    <location>
        <begin position="148"/>
        <end position="172"/>
    </location>
</feature>
<feature type="transmembrane region" description="Helical" evidence="4">
    <location>
        <begin position="265"/>
        <end position="285"/>
    </location>
</feature>
<evidence type="ECO:0000313" key="6">
    <source>
        <dbReference type="EMBL" id="MBU9837836.1"/>
    </source>
</evidence>
<dbReference type="PANTHER" id="PTHR43129:SF1">
    <property type="entry name" value="FOSMIDOMYCIN RESISTANCE PROTEIN"/>
    <property type="match status" value="1"/>
</dbReference>
<accession>A0ABS6L848</accession>
<reference evidence="6 7" key="1">
    <citation type="submission" date="2021-03" db="EMBL/GenBank/DDBJ databases">
        <title>Five novel Rahnella species.</title>
        <authorList>
            <person name="Brady C."/>
            <person name="Asselin J."/>
            <person name="Beer S."/>
            <person name="Bruberg M.B."/>
            <person name="Crampton B."/>
            <person name="Venter S."/>
            <person name="Arnold D."/>
            <person name="Denman S."/>
        </authorList>
    </citation>
    <scope>NUCLEOTIDE SEQUENCE [LARGE SCALE GENOMIC DNA]</scope>
    <source>
        <strain evidence="6 7">L72c</strain>
    </source>
</reference>
<feature type="transmembrane region" description="Helical" evidence="4">
    <location>
        <begin position="101"/>
        <end position="127"/>
    </location>
</feature>
<feature type="transmembrane region" description="Helical" evidence="4">
    <location>
        <begin position="178"/>
        <end position="198"/>
    </location>
</feature>
<evidence type="ECO:0000256" key="2">
    <source>
        <dbReference type="ARBA" id="ARBA00022989"/>
    </source>
</evidence>
<keyword evidence="7" id="KW-1185">Reference proteome</keyword>
<proteinExistence type="predicted"/>
<evidence type="ECO:0000256" key="3">
    <source>
        <dbReference type="ARBA" id="ARBA00023136"/>
    </source>
</evidence>
<feature type="transmembrane region" description="Helical" evidence="4">
    <location>
        <begin position="227"/>
        <end position="253"/>
    </location>
</feature>
<keyword evidence="3 4" id="KW-0472">Membrane</keyword>
<dbReference type="PANTHER" id="PTHR43129">
    <property type="entry name" value="FOSMIDOMYCIN RESISTANCE PROTEIN"/>
    <property type="match status" value="1"/>
</dbReference>
<sequence length="405" mass="43312">MTDTTSTPVSPQKNAVKKTAFSILAAISVSHLLNDMIQSLILAIYPLLQNEFSLSFTQIGLITLTYQITASLLQPLIGYYTDKHPQPYSLPIGMGFTLSGLLLLAIAQSFPVVLLAAALVGTGSSVFHPESSRVARMASGGRHGLAQSLFQVGGNFGAALGPLLAALIIAPYGKGNVAWFSLAALLGIVVLLQISKWYRQQNLIAKTRGPVKSTVARLPRKTVMRSLGILLILIFSKYFYLTSLSSYYTFYLIHKFGVSVQNAQVHLFIFLFAVAAGTIIGGPVGDKIGRKYVIWASILGVAPFTLLLPHASLMWTSVLSVIIGVILASAFSAILVFAQELMPGKVGMVSGLFFGLAFGMGGLGAAVLGYVADKTSIELVYQICAFLPLLGILTAFLPNIERKHA</sequence>
<gene>
    <name evidence="6" type="ORF">J1786_23910</name>
</gene>
<evidence type="ECO:0000259" key="5">
    <source>
        <dbReference type="PROSITE" id="PS50850"/>
    </source>
</evidence>
<dbReference type="CDD" id="cd17478">
    <property type="entry name" value="MFS_FsR"/>
    <property type="match status" value="1"/>
</dbReference>
<evidence type="ECO:0000313" key="7">
    <source>
        <dbReference type="Proteomes" id="UP000699865"/>
    </source>
</evidence>
<dbReference type="PROSITE" id="PS50850">
    <property type="entry name" value="MFS"/>
    <property type="match status" value="1"/>
</dbReference>
<feature type="transmembrane region" description="Helical" evidence="4">
    <location>
        <begin position="317"/>
        <end position="338"/>
    </location>
</feature>
<organism evidence="6 7">
    <name type="scientific">Rahnella perminowiae</name>
    <dbReference type="NCBI Taxonomy" id="2816244"/>
    <lineage>
        <taxon>Bacteria</taxon>
        <taxon>Pseudomonadati</taxon>
        <taxon>Pseudomonadota</taxon>
        <taxon>Gammaproteobacteria</taxon>
        <taxon>Enterobacterales</taxon>
        <taxon>Yersiniaceae</taxon>
        <taxon>Rahnella</taxon>
    </lineage>
</organism>
<evidence type="ECO:0000256" key="1">
    <source>
        <dbReference type="ARBA" id="ARBA00022692"/>
    </source>
</evidence>
<dbReference type="RefSeq" id="WP_217139362.1">
    <property type="nucleotide sequence ID" value="NZ_JAFMOU010000072.1"/>
</dbReference>
<dbReference type="Pfam" id="PF07690">
    <property type="entry name" value="MFS_1"/>
    <property type="match status" value="1"/>
</dbReference>
<dbReference type="InterPro" id="IPR020846">
    <property type="entry name" value="MFS_dom"/>
</dbReference>
<protein>
    <submittedName>
        <fullName evidence="6">MFS transporter</fullName>
    </submittedName>
</protein>
<feature type="transmembrane region" description="Helical" evidence="4">
    <location>
        <begin position="292"/>
        <end position="311"/>
    </location>
</feature>
<feature type="transmembrane region" description="Helical" evidence="4">
    <location>
        <begin position="379"/>
        <end position="400"/>
    </location>
</feature>
<feature type="domain" description="Major facilitator superfamily (MFS) profile" evidence="5">
    <location>
        <begin position="23"/>
        <end position="403"/>
    </location>
</feature>
<comment type="caution">
    <text evidence="6">The sequence shown here is derived from an EMBL/GenBank/DDBJ whole genome shotgun (WGS) entry which is preliminary data.</text>
</comment>
<evidence type="ECO:0000256" key="4">
    <source>
        <dbReference type="SAM" id="Phobius"/>
    </source>
</evidence>